<dbReference type="InterPro" id="IPR039384">
    <property type="entry name" value="HINT"/>
</dbReference>
<dbReference type="GO" id="GO:0003824">
    <property type="term" value="F:catalytic activity"/>
    <property type="evidence" value="ECO:0007669"/>
    <property type="project" value="InterPro"/>
</dbReference>
<dbReference type="InterPro" id="IPR001310">
    <property type="entry name" value="Histidine_triad_HIT"/>
</dbReference>
<sequence>MGYSMTENCLFCKIISGEIPSKKVYEDDAVCAFLDIYPASEGHTLIAPKKHFNSFTDMGAEDTARLFEAARKITAAVEKAFSAEGSNIGINNGEVAGQEVPHVHVHVIPRKKGDGGRGIKSIVWTEPDRTNLNEVAEKIRKKLRENESLQVDAPV</sequence>
<feature type="domain" description="HIT" evidence="4">
    <location>
        <begin position="10"/>
        <end position="117"/>
    </location>
</feature>
<dbReference type="Gene3D" id="3.30.428.10">
    <property type="entry name" value="HIT-like"/>
    <property type="match status" value="1"/>
</dbReference>
<name>Q8PVK5_METMA</name>
<protein>
    <submittedName>
        <fullName evidence="5">Hit-like protein</fullName>
    </submittedName>
</protein>
<dbReference type="eggNOG" id="arCOG00419">
    <property type="taxonomic scope" value="Archaea"/>
</dbReference>
<gene>
    <name evidence="5" type="ordered locus">MM_1958</name>
</gene>
<dbReference type="PROSITE" id="PS00892">
    <property type="entry name" value="HIT_1"/>
    <property type="match status" value="1"/>
</dbReference>
<dbReference type="CDD" id="cd01277">
    <property type="entry name" value="HINT_subgroup"/>
    <property type="match status" value="1"/>
</dbReference>
<dbReference type="PANTHER" id="PTHR46648">
    <property type="entry name" value="HIT FAMILY PROTEIN 1"/>
    <property type="match status" value="1"/>
</dbReference>
<dbReference type="PRINTS" id="PR00332">
    <property type="entry name" value="HISTRIAD"/>
</dbReference>
<organism evidence="5 6">
    <name type="scientific">Methanosarcina mazei (strain ATCC BAA-159 / DSM 3647 / Goe1 / Go1 / JCM 11833 / OCM 88)</name>
    <name type="common">Methanosarcina frisia</name>
    <dbReference type="NCBI Taxonomy" id="192952"/>
    <lineage>
        <taxon>Archaea</taxon>
        <taxon>Methanobacteriati</taxon>
        <taxon>Methanobacteriota</taxon>
        <taxon>Stenosarchaea group</taxon>
        <taxon>Methanomicrobia</taxon>
        <taxon>Methanosarcinales</taxon>
        <taxon>Methanosarcinaceae</taxon>
        <taxon>Methanosarcina</taxon>
    </lineage>
</organism>
<dbReference type="InterPro" id="IPR036265">
    <property type="entry name" value="HIT-like_sf"/>
</dbReference>
<dbReference type="SUPFAM" id="SSF54197">
    <property type="entry name" value="HIT-like"/>
    <property type="match status" value="1"/>
</dbReference>
<evidence type="ECO:0000313" key="5">
    <source>
        <dbReference type="EMBL" id="AAM31654.1"/>
    </source>
</evidence>
<evidence type="ECO:0000313" key="6">
    <source>
        <dbReference type="Proteomes" id="UP000000595"/>
    </source>
</evidence>
<dbReference type="PANTHER" id="PTHR46648:SF1">
    <property type="entry name" value="ADENOSINE 5'-MONOPHOSPHORAMIDASE HNT1"/>
    <property type="match status" value="1"/>
</dbReference>
<evidence type="ECO:0000256" key="1">
    <source>
        <dbReference type="PIRSR" id="PIRSR601310-1"/>
    </source>
</evidence>
<accession>Q8PVK5</accession>
<dbReference type="Proteomes" id="UP000000595">
    <property type="component" value="Chromosome"/>
</dbReference>
<dbReference type="InterPro" id="IPR011146">
    <property type="entry name" value="HIT-like"/>
</dbReference>
<dbReference type="InterPro" id="IPR019808">
    <property type="entry name" value="Histidine_triad_CS"/>
</dbReference>
<feature type="short sequence motif" description="Histidine triad motif" evidence="2 3">
    <location>
        <begin position="102"/>
        <end position="106"/>
    </location>
</feature>
<feature type="active site" description="Tele-AMP-histidine intermediate" evidence="1">
    <location>
        <position position="104"/>
    </location>
</feature>
<dbReference type="HOGENOM" id="CLU_056776_3_2_2"/>
<dbReference type="GO" id="GO:0009117">
    <property type="term" value="P:nucleotide metabolic process"/>
    <property type="evidence" value="ECO:0007669"/>
    <property type="project" value="TreeGrafter"/>
</dbReference>
<reference evidence="5 6" key="1">
    <citation type="journal article" date="2002" name="J. Mol. Microbiol. Biotechnol.">
        <title>The genome of Methanosarcina mazei: evidence for lateral gene transfer between Bacteria and Archaea.</title>
        <authorList>
            <person name="Deppenmeier U."/>
            <person name="Johann A."/>
            <person name="Hartsch T."/>
            <person name="Merkl R."/>
            <person name="Schmitz R.A."/>
            <person name="Martinez-Arias R."/>
            <person name="Henne A."/>
            <person name="Wiezer A."/>
            <person name="Baumer S."/>
            <person name="Jacobi C."/>
            <person name="Bruggemann H."/>
            <person name="Lienard T."/>
            <person name="Christmann A."/>
            <person name="Bomeke M."/>
            <person name="Steckel S."/>
            <person name="Bhattacharyya A."/>
            <person name="Lykidis A."/>
            <person name="Overbeek R."/>
            <person name="Klenk H.P."/>
            <person name="Gunsalus R.P."/>
            <person name="Fritz H.J."/>
            <person name="Gottschalk G."/>
        </authorList>
    </citation>
    <scope>NUCLEOTIDE SEQUENCE [LARGE SCALE GENOMIC DNA]</scope>
    <source>
        <strain evidence="6">ATCC BAA-159 / DSM 3647 / Goe1 / Go1 / JCM 11833 / OCM 88</strain>
    </source>
</reference>
<dbReference type="EMBL" id="AE008384">
    <property type="protein sequence ID" value="AAM31654.1"/>
    <property type="molecule type" value="Genomic_DNA"/>
</dbReference>
<dbReference type="PATRIC" id="fig|192952.21.peg.2257"/>
<evidence type="ECO:0000256" key="2">
    <source>
        <dbReference type="PIRSR" id="PIRSR601310-3"/>
    </source>
</evidence>
<evidence type="ECO:0000259" key="4">
    <source>
        <dbReference type="PROSITE" id="PS51084"/>
    </source>
</evidence>
<dbReference type="PROSITE" id="PS51084">
    <property type="entry name" value="HIT_2"/>
    <property type="match status" value="1"/>
</dbReference>
<evidence type="ECO:0000256" key="3">
    <source>
        <dbReference type="PROSITE-ProRule" id="PRU00464"/>
    </source>
</evidence>
<dbReference type="KEGG" id="mma:MM_1958"/>
<dbReference type="AlphaFoldDB" id="Q8PVK5"/>
<dbReference type="Pfam" id="PF01230">
    <property type="entry name" value="HIT"/>
    <property type="match status" value="1"/>
</dbReference>
<proteinExistence type="predicted"/>